<dbReference type="AlphaFoldDB" id="A0A238X5R0"/>
<evidence type="ECO:0000313" key="5">
    <source>
        <dbReference type="Proteomes" id="UP000198348"/>
    </source>
</evidence>
<dbReference type="InterPro" id="IPR000644">
    <property type="entry name" value="CBS_dom"/>
</dbReference>
<dbReference type="PROSITE" id="PS51371">
    <property type="entry name" value="CBS"/>
    <property type="match status" value="2"/>
</dbReference>
<evidence type="ECO:0000256" key="2">
    <source>
        <dbReference type="PROSITE-ProRule" id="PRU00703"/>
    </source>
</evidence>
<keyword evidence="1 2" id="KW-0129">CBS domain</keyword>
<dbReference type="SMART" id="SM00116">
    <property type="entry name" value="CBS"/>
    <property type="match status" value="2"/>
</dbReference>
<sequence>MRIADVLRAKGHEVATISPDTTVSELLSVLAQRNIGAMVVLGEEAVVGIVSERDVVRRMHERGAALLDAPVSEIMTAMVATCTPDDTVDDLTQVMTTRRIRHVPVISNGELSGIVSIGDVVKSRMDELQHTKEQLEAYIVQG</sequence>
<evidence type="ECO:0000313" key="4">
    <source>
        <dbReference type="EMBL" id="SNR54030.1"/>
    </source>
</evidence>
<dbReference type="InterPro" id="IPR044725">
    <property type="entry name" value="CBSX3_CBS_dom"/>
</dbReference>
<dbReference type="Pfam" id="PF00571">
    <property type="entry name" value="CBS"/>
    <property type="match status" value="2"/>
</dbReference>
<evidence type="ECO:0000256" key="1">
    <source>
        <dbReference type="ARBA" id="ARBA00023122"/>
    </source>
</evidence>
<dbReference type="SUPFAM" id="SSF54631">
    <property type="entry name" value="CBS-domain pair"/>
    <property type="match status" value="1"/>
</dbReference>
<keyword evidence="5" id="KW-1185">Reference proteome</keyword>
<dbReference type="PANTHER" id="PTHR43080">
    <property type="entry name" value="CBS DOMAIN-CONTAINING PROTEIN CBSX3, MITOCHONDRIAL"/>
    <property type="match status" value="1"/>
</dbReference>
<dbReference type="OrthoDB" id="9807125at2"/>
<reference evidence="4 5" key="1">
    <citation type="submission" date="2017-06" db="EMBL/GenBank/DDBJ databases">
        <authorList>
            <person name="Kim H.J."/>
            <person name="Triplett B.A."/>
        </authorList>
    </citation>
    <scope>NUCLEOTIDE SEQUENCE [LARGE SCALE GENOMIC DNA]</scope>
    <source>
        <strain evidence="4 5">DSM 45207</strain>
    </source>
</reference>
<feature type="domain" description="CBS" evidence="3">
    <location>
        <begin position="6"/>
        <end position="66"/>
    </location>
</feature>
<protein>
    <submittedName>
        <fullName evidence="4">CBS domain-containing protein</fullName>
    </submittedName>
</protein>
<dbReference type="Proteomes" id="UP000198348">
    <property type="component" value="Unassembled WGS sequence"/>
</dbReference>
<gene>
    <name evidence="4" type="ORF">SAMN06265360_10977</name>
</gene>
<dbReference type="InterPro" id="IPR051257">
    <property type="entry name" value="Diverse_CBS-Domain"/>
</dbReference>
<dbReference type="PANTHER" id="PTHR43080:SF2">
    <property type="entry name" value="CBS DOMAIN-CONTAINING PROTEIN"/>
    <property type="match status" value="1"/>
</dbReference>
<dbReference type="Gene3D" id="3.10.580.10">
    <property type="entry name" value="CBS-domain"/>
    <property type="match status" value="1"/>
</dbReference>
<organism evidence="4 5">
    <name type="scientific">Haloechinothrix alba</name>
    <dbReference type="NCBI Taxonomy" id="664784"/>
    <lineage>
        <taxon>Bacteria</taxon>
        <taxon>Bacillati</taxon>
        <taxon>Actinomycetota</taxon>
        <taxon>Actinomycetes</taxon>
        <taxon>Pseudonocardiales</taxon>
        <taxon>Pseudonocardiaceae</taxon>
        <taxon>Haloechinothrix</taxon>
    </lineage>
</organism>
<dbReference type="CDD" id="cd04623">
    <property type="entry name" value="CBS_pair_bac_euk"/>
    <property type="match status" value="1"/>
</dbReference>
<proteinExistence type="predicted"/>
<dbReference type="EMBL" id="FZNW01000009">
    <property type="protein sequence ID" value="SNR54030.1"/>
    <property type="molecule type" value="Genomic_DNA"/>
</dbReference>
<accession>A0A238X5R0</accession>
<dbReference type="RefSeq" id="WP_089301331.1">
    <property type="nucleotide sequence ID" value="NZ_FZNW01000009.1"/>
</dbReference>
<evidence type="ECO:0000259" key="3">
    <source>
        <dbReference type="PROSITE" id="PS51371"/>
    </source>
</evidence>
<feature type="domain" description="CBS" evidence="3">
    <location>
        <begin position="75"/>
        <end position="133"/>
    </location>
</feature>
<name>A0A238X5R0_9PSEU</name>
<dbReference type="InterPro" id="IPR046342">
    <property type="entry name" value="CBS_dom_sf"/>
</dbReference>